<dbReference type="Gene3D" id="2.40.50.230">
    <property type="entry name" value="Gp5 N-terminal domain"/>
    <property type="match status" value="1"/>
</dbReference>
<dbReference type="AlphaFoldDB" id="A0A0R1TKP7"/>
<dbReference type="InterPro" id="IPR037026">
    <property type="entry name" value="Vgr_OB-fold_dom_sf"/>
</dbReference>
<evidence type="ECO:0000313" key="2">
    <source>
        <dbReference type="Proteomes" id="UP000051048"/>
    </source>
</evidence>
<accession>A0A0R1TKP7</accession>
<name>A0A0R1TKP7_9LACO</name>
<organism evidence="1 2">
    <name type="scientific">Ligilactobacillus equi DSM 15833 = JCM 10991</name>
    <dbReference type="NCBI Taxonomy" id="1423740"/>
    <lineage>
        <taxon>Bacteria</taxon>
        <taxon>Bacillati</taxon>
        <taxon>Bacillota</taxon>
        <taxon>Bacilli</taxon>
        <taxon>Lactobacillales</taxon>
        <taxon>Lactobacillaceae</taxon>
        <taxon>Ligilactobacillus</taxon>
    </lineage>
</organism>
<dbReference type="PATRIC" id="fig|1423740.3.peg.1518"/>
<sequence>MAQLARVTYLNENKTQANVQPMALNYKDDSKRSLLINVPVGKTCQNFIGINSVVLVTFLDRSISNWDGTNKDFKLDSKRMHDLNDAVITEVLP</sequence>
<protein>
    <submittedName>
        <fullName evidence="1">Uncharacterized protein</fullName>
    </submittedName>
</protein>
<comment type="caution">
    <text evidence="1">The sequence shown here is derived from an EMBL/GenBank/DDBJ whole genome shotgun (WGS) entry which is preliminary data.</text>
</comment>
<proteinExistence type="predicted"/>
<reference evidence="1 2" key="1">
    <citation type="journal article" date="2015" name="Genome Announc.">
        <title>Expanding the biotechnology potential of lactobacilli through comparative genomics of 213 strains and associated genera.</title>
        <authorList>
            <person name="Sun Z."/>
            <person name="Harris H.M."/>
            <person name="McCann A."/>
            <person name="Guo C."/>
            <person name="Argimon S."/>
            <person name="Zhang W."/>
            <person name="Yang X."/>
            <person name="Jeffery I.B."/>
            <person name="Cooney J.C."/>
            <person name="Kagawa T.F."/>
            <person name="Liu W."/>
            <person name="Song Y."/>
            <person name="Salvetti E."/>
            <person name="Wrobel A."/>
            <person name="Rasinkangas P."/>
            <person name="Parkhill J."/>
            <person name="Rea M.C."/>
            <person name="O'Sullivan O."/>
            <person name="Ritari J."/>
            <person name="Douillard F.P."/>
            <person name="Paul Ross R."/>
            <person name="Yang R."/>
            <person name="Briner A.E."/>
            <person name="Felis G.E."/>
            <person name="de Vos W.M."/>
            <person name="Barrangou R."/>
            <person name="Klaenhammer T.R."/>
            <person name="Caufield P.W."/>
            <person name="Cui Y."/>
            <person name="Zhang H."/>
            <person name="O'Toole P.W."/>
        </authorList>
    </citation>
    <scope>NUCLEOTIDE SEQUENCE [LARGE SCALE GENOMIC DNA]</scope>
    <source>
        <strain evidence="1 2">DSM 15833</strain>
    </source>
</reference>
<gene>
    <name evidence="1" type="ORF">FC36_GL001409</name>
</gene>
<dbReference type="STRING" id="1423740.FC36_GL001409"/>
<evidence type="ECO:0000313" key="1">
    <source>
        <dbReference type="EMBL" id="KRL81814.1"/>
    </source>
</evidence>
<dbReference type="EMBL" id="AZFH01000031">
    <property type="protein sequence ID" value="KRL81814.1"/>
    <property type="molecule type" value="Genomic_DNA"/>
</dbReference>
<dbReference type="Proteomes" id="UP000051048">
    <property type="component" value="Unassembled WGS sequence"/>
</dbReference>